<reference evidence="7" key="1">
    <citation type="submission" date="2016-10" db="EMBL/GenBank/DDBJ databases">
        <authorList>
            <person name="Varghese N."/>
            <person name="Submissions S."/>
        </authorList>
    </citation>
    <scope>NUCLEOTIDE SEQUENCE [LARGE SCALE GENOMIC DNA]</scope>
    <source>
        <strain evidence="7">DSM 21580</strain>
    </source>
</reference>
<evidence type="ECO:0000256" key="2">
    <source>
        <dbReference type="ARBA" id="ARBA00022692"/>
    </source>
</evidence>
<gene>
    <name evidence="6" type="ORF">SAMN05421847_1309</name>
</gene>
<evidence type="ECO:0000313" key="6">
    <source>
        <dbReference type="EMBL" id="SEG02048.1"/>
    </source>
</evidence>
<dbReference type="InterPro" id="IPR051598">
    <property type="entry name" value="TSUP/Inactive_protease-like"/>
</dbReference>
<dbReference type="GO" id="GO:0005886">
    <property type="term" value="C:plasma membrane"/>
    <property type="evidence" value="ECO:0007669"/>
    <property type="project" value="UniProtKB-SubCell"/>
</dbReference>
<dbReference type="AlphaFoldDB" id="A0A1H5WRQ8"/>
<feature type="transmembrane region" description="Helical" evidence="5">
    <location>
        <begin position="102"/>
        <end position="121"/>
    </location>
</feature>
<dbReference type="Proteomes" id="UP000236738">
    <property type="component" value="Unassembled WGS sequence"/>
</dbReference>
<evidence type="ECO:0000256" key="5">
    <source>
        <dbReference type="RuleBase" id="RU363041"/>
    </source>
</evidence>
<keyword evidence="3 5" id="KW-1133">Transmembrane helix</keyword>
<name>A0A1H5WRQ8_9FLAO</name>
<keyword evidence="5" id="KW-1003">Cell membrane</keyword>
<dbReference type="PANTHER" id="PTHR43701:SF2">
    <property type="entry name" value="MEMBRANE TRANSPORTER PROTEIN YJNA-RELATED"/>
    <property type="match status" value="1"/>
</dbReference>
<comment type="subcellular location">
    <subcellularLocation>
        <location evidence="5">Cell membrane</location>
        <topology evidence="5">Multi-pass membrane protein</topology>
    </subcellularLocation>
    <subcellularLocation>
        <location evidence="1">Membrane</location>
        <topology evidence="1">Multi-pass membrane protein</topology>
    </subcellularLocation>
</comment>
<accession>A0A1H5WRQ8</accession>
<evidence type="ECO:0000256" key="3">
    <source>
        <dbReference type="ARBA" id="ARBA00022989"/>
    </source>
</evidence>
<dbReference type="PANTHER" id="PTHR43701">
    <property type="entry name" value="MEMBRANE TRANSPORTER PROTEIN MJ0441-RELATED"/>
    <property type="match status" value="1"/>
</dbReference>
<feature type="transmembrane region" description="Helical" evidence="5">
    <location>
        <begin position="6"/>
        <end position="39"/>
    </location>
</feature>
<dbReference type="InterPro" id="IPR002781">
    <property type="entry name" value="TM_pro_TauE-like"/>
</dbReference>
<evidence type="ECO:0000256" key="4">
    <source>
        <dbReference type="ARBA" id="ARBA00023136"/>
    </source>
</evidence>
<sequence length="126" mass="13435">METQQIIYVIAIGIIAGILSGLLGIGGAVLIIPVLVLLLGFSQQMAQGTTLLMMVPPIGALAAWQYYKEGTVDFRVAGLLALGFLVGGYFGGKFANEIPQTILKKLFAILLLVIALKMLFLDKALK</sequence>
<dbReference type="EMBL" id="FNUS01000002">
    <property type="protein sequence ID" value="SEG02048.1"/>
    <property type="molecule type" value="Genomic_DNA"/>
</dbReference>
<protein>
    <recommendedName>
        <fullName evidence="5">Probable membrane transporter protein</fullName>
    </recommendedName>
</protein>
<keyword evidence="4 5" id="KW-0472">Membrane</keyword>
<feature type="transmembrane region" description="Helical" evidence="5">
    <location>
        <begin position="51"/>
        <end position="67"/>
    </location>
</feature>
<organism evidence="6 7">
    <name type="scientific">Halpernia humi</name>
    <dbReference type="NCBI Taxonomy" id="493375"/>
    <lineage>
        <taxon>Bacteria</taxon>
        <taxon>Pseudomonadati</taxon>
        <taxon>Bacteroidota</taxon>
        <taxon>Flavobacteriia</taxon>
        <taxon>Flavobacteriales</taxon>
        <taxon>Weeksellaceae</taxon>
        <taxon>Chryseobacterium group</taxon>
        <taxon>Halpernia</taxon>
    </lineage>
</organism>
<proteinExistence type="inferred from homology"/>
<dbReference type="RefSeq" id="WP_103913289.1">
    <property type="nucleotide sequence ID" value="NZ_FNUS01000002.1"/>
</dbReference>
<evidence type="ECO:0000313" key="7">
    <source>
        <dbReference type="Proteomes" id="UP000236738"/>
    </source>
</evidence>
<comment type="similarity">
    <text evidence="5">Belongs to the 4-toluene sulfonate uptake permease (TSUP) (TC 2.A.102) family.</text>
</comment>
<dbReference type="Pfam" id="PF01925">
    <property type="entry name" value="TauE"/>
    <property type="match status" value="1"/>
</dbReference>
<evidence type="ECO:0000256" key="1">
    <source>
        <dbReference type="ARBA" id="ARBA00004141"/>
    </source>
</evidence>
<keyword evidence="7" id="KW-1185">Reference proteome</keyword>
<keyword evidence="2 5" id="KW-0812">Transmembrane</keyword>
<feature type="transmembrane region" description="Helical" evidence="5">
    <location>
        <begin position="73"/>
        <end position="90"/>
    </location>
</feature>
<dbReference type="OrthoDB" id="595460at2"/>